<evidence type="ECO:0000313" key="5">
    <source>
        <dbReference type="EMBL" id="KIM74747.1"/>
    </source>
</evidence>
<keyword evidence="6" id="KW-1185">Reference proteome</keyword>
<dbReference type="GO" id="GO:0043386">
    <property type="term" value="P:mycotoxin biosynthetic process"/>
    <property type="evidence" value="ECO:0007669"/>
    <property type="project" value="InterPro"/>
</dbReference>
<name>A0A0C3BBQ1_PILCF</name>
<comment type="pathway">
    <text evidence="1">Mycotoxin biosynthesis.</text>
</comment>
<evidence type="ECO:0000256" key="1">
    <source>
        <dbReference type="ARBA" id="ARBA00004685"/>
    </source>
</evidence>
<sequence length="227" mass="25400">MANILSINPLAIACLALFISISFNIAAIYVFQHRAGAYDSAFVIDDSHFSYIENDYPHLLPLHVPFVALKIEDSETYGLSDFSAWSDWRSTDLFPNGNGFVKLGPEDRLFGVSMFHQMHCLQRIRNVIVHGDPGYHTRHCLNLLRQAILCASDITLDPINVGTDGTDGTATSKLHVLLKLFANSKSMDIIFDAANALINDAEEEETLCIWMKDIDAYVCKPLSWLHP</sequence>
<dbReference type="Pfam" id="PF11807">
    <property type="entry name" value="UstYa"/>
    <property type="match status" value="1"/>
</dbReference>
<dbReference type="STRING" id="765440.A0A0C3BBQ1"/>
<dbReference type="GO" id="GO:0016491">
    <property type="term" value="F:oxidoreductase activity"/>
    <property type="evidence" value="ECO:0007669"/>
    <property type="project" value="UniProtKB-KW"/>
</dbReference>
<dbReference type="AlphaFoldDB" id="A0A0C3BBQ1"/>
<dbReference type="Pfam" id="PF19343">
    <property type="entry name" value="HAM1_N"/>
    <property type="match status" value="1"/>
</dbReference>
<dbReference type="OrthoDB" id="3687641at2759"/>
<proteinExistence type="inferred from homology"/>
<evidence type="ECO:0000256" key="3">
    <source>
        <dbReference type="ARBA" id="ARBA00035112"/>
    </source>
</evidence>
<dbReference type="PANTHER" id="PTHR33365:SF11">
    <property type="entry name" value="TAT PATHWAY SIGNAL SEQUENCE"/>
    <property type="match status" value="1"/>
</dbReference>
<comment type="similarity">
    <text evidence="3">Belongs to the ustYa family.</text>
</comment>
<dbReference type="PANTHER" id="PTHR33365">
    <property type="entry name" value="YALI0B05434P"/>
    <property type="match status" value="1"/>
</dbReference>
<accession>A0A0C3BBQ1</accession>
<evidence type="ECO:0000259" key="4">
    <source>
        <dbReference type="Pfam" id="PF19343"/>
    </source>
</evidence>
<dbReference type="Proteomes" id="UP000054166">
    <property type="component" value="Unassembled WGS sequence"/>
</dbReference>
<evidence type="ECO:0000256" key="2">
    <source>
        <dbReference type="ARBA" id="ARBA00023002"/>
    </source>
</evidence>
<organism evidence="5 6">
    <name type="scientific">Piloderma croceum (strain F 1598)</name>
    <dbReference type="NCBI Taxonomy" id="765440"/>
    <lineage>
        <taxon>Eukaryota</taxon>
        <taxon>Fungi</taxon>
        <taxon>Dikarya</taxon>
        <taxon>Basidiomycota</taxon>
        <taxon>Agaricomycotina</taxon>
        <taxon>Agaricomycetes</taxon>
        <taxon>Agaricomycetidae</taxon>
        <taxon>Atheliales</taxon>
        <taxon>Atheliaceae</taxon>
        <taxon>Piloderma</taxon>
    </lineage>
</organism>
<evidence type="ECO:0000313" key="6">
    <source>
        <dbReference type="Proteomes" id="UP000054166"/>
    </source>
</evidence>
<keyword evidence="2" id="KW-0560">Oxidoreductase</keyword>
<dbReference type="InterPro" id="IPR021765">
    <property type="entry name" value="UstYa-like"/>
</dbReference>
<dbReference type="EMBL" id="KN833056">
    <property type="protein sequence ID" value="KIM74747.1"/>
    <property type="molecule type" value="Genomic_DNA"/>
</dbReference>
<dbReference type="HOGENOM" id="CLU_1220106_0_0_1"/>
<reference evidence="5 6" key="1">
    <citation type="submission" date="2014-04" db="EMBL/GenBank/DDBJ databases">
        <authorList>
            <consortium name="DOE Joint Genome Institute"/>
            <person name="Kuo A."/>
            <person name="Tarkka M."/>
            <person name="Buscot F."/>
            <person name="Kohler A."/>
            <person name="Nagy L.G."/>
            <person name="Floudas D."/>
            <person name="Copeland A."/>
            <person name="Barry K.W."/>
            <person name="Cichocki N."/>
            <person name="Veneault-Fourrey C."/>
            <person name="LaButti K."/>
            <person name="Lindquist E.A."/>
            <person name="Lipzen A."/>
            <person name="Lundell T."/>
            <person name="Morin E."/>
            <person name="Murat C."/>
            <person name="Sun H."/>
            <person name="Tunlid A."/>
            <person name="Henrissat B."/>
            <person name="Grigoriev I.V."/>
            <person name="Hibbett D.S."/>
            <person name="Martin F."/>
            <person name="Nordberg H.P."/>
            <person name="Cantor M.N."/>
            <person name="Hua S.X."/>
        </authorList>
    </citation>
    <scope>NUCLEOTIDE SEQUENCE [LARGE SCALE GENOMIC DNA]</scope>
    <source>
        <strain evidence="5 6">F 1598</strain>
    </source>
</reference>
<protein>
    <recommendedName>
        <fullName evidence="4">HAM1-like N-terminal domain-containing protein</fullName>
    </recommendedName>
</protein>
<dbReference type="InParanoid" id="A0A0C3BBQ1"/>
<reference evidence="6" key="2">
    <citation type="submission" date="2015-01" db="EMBL/GenBank/DDBJ databases">
        <title>Evolutionary Origins and Diversification of the Mycorrhizal Mutualists.</title>
        <authorList>
            <consortium name="DOE Joint Genome Institute"/>
            <consortium name="Mycorrhizal Genomics Consortium"/>
            <person name="Kohler A."/>
            <person name="Kuo A."/>
            <person name="Nagy L.G."/>
            <person name="Floudas D."/>
            <person name="Copeland A."/>
            <person name="Barry K.W."/>
            <person name="Cichocki N."/>
            <person name="Veneault-Fourrey C."/>
            <person name="LaButti K."/>
            <person name="Lindquist E.A."/>
            <person name="Lipzen A."/>
            <person name="Lundell T."/>
            <person name="Morin E."/>
            <person name="Murat C."/>
            <person name="Riley R."/>
            <person name="Ohm R."/>
            <person name="Sun H."/>
            <person name="Tunlid A."/>
            <person name="Henrissat B."/>
            <person name="Grigoriev I.V."/>
            <person name="Hibbett D.S."/>
            <person name="Martin F."/>
        </authorList>
    </citation>
    <scope>NUCLEOTIDE SEQUENCE [LARGE SCALE GENOMIC DNA]</scope>
    <source>
        <strain evidence="6">F 1598</strain>
    </source>
</reference>
<gene>
    <name evidence="5" type="ORF">PILCRDRAFT_14179</name>
</gene>
<dbReference type="InterPro" id="IPR045967">
    <property type="entry name" value="HAM1-like_N"/>
</dbReference>
<feature type="domain" description="HAM1-like N-terminal" evidence="4">
    <location>
        <begin position="168"/>
        <end position="222"/>
    </location>
</feature>